<name>A0ABD1GH98_SALDI</name>
<gene>
    <name evidence="7" type="ORF">AAHA92_20461</name>
</gene>
<evidence type="ECO:0000256" key="4">
    <source>
        <dbReference type="ARBA" id="ARBA00023163"/>
    </source>
</evidence>
<evidence type="ECO:0000259" key="6">
    <source>
        <dbReference type="PROSITE" id="PS50863"/>
    </source>
</evidence>
<dbReference type="CDD" id="cd10017">
    <property type="entry name" value="B3_DNA"/>
    <property type="match status" value="2"/>
</dbReference>
<dbReference type="GO" id="GO:0003677">
    <property type="term" value="F:DNA binding"/>
    <property type="evidence" value="ECO:0007669"/>
    <property type="project" value="UniProtKB-KW"/>
</dbReference>
<feature type="domain" description="TF-B3" evidence="6">
    <location>
        <begin position="134"/>
        <end position="226"/>
    </location>
</feature>
<dbReference type="SUPFAM" id="SSF101936">
    <property type="entry name" value="DNA-binding pseudobarrel domain"/>
    <property type="match status" value="2"/>
</dbReference>
<comment type="caution">
    <text evidence="7">The sequence shown here is derived from an EMBL/GenBank/DDBJ whole genome shotgun (WGS) entry which is preliminary data.</text>
</comment>
<dbReference type="Gene3D" id="2.40.330.10">
    <property type="entry name" value="DNA-binding pseudobarrel domain"/>
    <property type="match status" value="2"/>
</dbReference>
<keyword evidence="3" id="KW-0238">DNA-binding</keyword>
<evidence type="ECO:0000313" key="7">
    <source>
        <dbReference type="EMBL" id="KAL1543495.1"/>
    </source>
</evidence>
<evidence type="ECO:0000256" key="3">
    <source>
        <dbReference type="ARBA" id="ARBA00023125"/>
    </source>
</evidence>
<dbReference type="PANTHER" id="PTHR31391:SF106">
    <property type="entry name" value="B3 DOMAIN-CONTAINING PROTEIN OS01G0723500"/>
    <property type="match status" value="1"/>
</dbReference>
<dbReference type="InterPro" id="IPR015300">
    <property type="entry name" value="DNA-bd_pseudobarrel_sf"/>
</dbReference>
<evidence type="ECO:0000256" key="2">
    <source>
        <dbReference type="ARBA" id="ARBA00023015"/>
    </source>
</evidence>
<keyword evidence="5" id="KW-0539">Nucleus</keyword>
<dbReference type="Proteomes" id="UP001567538">
    <property type="component" value="Unassembled WGS sequence"/>
</dbReference>
<dbReference type="EMBL" id="JBEAFC010000008">
    <property type="protein sequence ID" value="KAL1543495.1"/>
    <property type="molecule type" value="Genomic_DNA"/>
</dbReference>
<evidence type="ECO:0000256" key="1">
    <source>
        <dbReference type="ARBA" id="ARBA00004123"/>
    </source>
</evidence>
<feature type="domain" description="TF-B3" evidence="6">
    <location>
        <begin position="17"/>
        <end position="110"/>
    </location>
</feature>
<dbReference type="PANTHER" id="PTHR31391">
    <property type="entry name" value="B3 DOMAIN-CONTAINING PROTEIN OS11G0197600-RELATED"/>
    <property type="match status" value="1"/>
</dbReference>
<organism evidence="7 8">
    <name type="scientific">Salvia divinorum</name>
    <name type="common">Maria pastora</name>
    <name type="synonym">Diviner's sage</name>
    <dbReference type="NCBI Taxonomy" id="28513"/>
    <lineage>
        <taxon>Eukaryota</taxon>
        <taxon>Viridiplantae</taxon>
        <taxon>Streptophyta</taxon>
        <taxon>Embryophyta</taxon>
        <taxon>Tracheophyta</taxon>
        <taxon>Spermatophyta</taxon>
        <taxon>Magnoliopsida</taxon>
        <taxon>eudicotyledons</taxon>
        <taxon>Gunneridae</taxon>
        <taxon>Pentapetalae</taxon>
        <taxon>asterids</taxon>
        <taxon>lamiids</taxon>
        <taxon>Lamiales</taxon>
        <taxon>Lamiaceae</taxon>
        <taxon>Nepetoideae</taxon>
        <taxon>Mentheae</taxon>
        <taxon>Salviinae</taxon>
        <taxon>Salvia</taxon>
        <taxon>Salvia subgen. Calosphace</taxon>
    </lineage>
</organism>
<dbReference type="GO" id="GO:0005634">
    <property type="term" value="C:nucleus"/>
    <property type="evidence" value="ECO:0007669"/>
    <property type="project" value="UniProtKB-SubCell"/>
</dbReference>
<dbReference type="InterPro" id="IPR044837">
    <property type="entry name" value="REM16-like"/>
</dbReference>
<dbReference type="InterPro" id="IPR003340">
    <property type="entry name" value="B3_DNA-bd"/>
</dbReference>
<evidence type="ECO:0000313" key="8">
    <source>
        <dbReference type="Proteomes" id="UP001567538"/>
    </source>
</evidence>
<proteinExistence type="predicted"/>
<comment type="subcellular location">
    <subcellularLocation>
        <location evidence="1">Nucleus</location>
    </subcellularLocation>
</comment>
<keyword evidence="8" id="KW-1185">Reference proteome</keyword>
<dbReference type="Pfam" id="PF02362">
    <property type="entry name" value="B3"/>
    <property type="match status" value="2"/>
</dbReference>
<evidence type="ECO:0000256" key="5">
    <source>
        <dbReference type="ARBA" id="ARBA00023242"/>
    </source>
</evidence>
<dbReference type="SMART" id="SM01019">
    <property type="entry name" value="B3"/>
    <property type="match status" value="2"/>
</dbReference>
<keyword evidence="4" id="KW-0804">Transcription</keyword>
<dbReference type="PROSITE" id="PS50863">
    <property type="entry name" value="B3"/>
    <property type="match status" value="2"/>
</dbReference>
<keyword evidence="2" id="KW-0805">Transcription regulation</keyword>
<accession>A0ABD1GH98</accession>
<sequence>MEKAKDDGEGSWGSPDTRPSYQIMCFQNLKELKIPTKFFDEHLATEETKTVALRSPCGSWDTKLEQRDDGVYLIRGWQHFVETHILGRAEWAHFLYNGGMSFDVKIYGSNGWLKKYDQTAASSAPSFASSFPFFRHRMKGSNVGHKCTMLIPKAFSRRHLSLSREPMLLRDSDGVSWPVTTVVTSSGRLSLCGGWKALADAHSIKKGDVCIFELVEQRVMRFHILR</sequence>
<protein>
    <submittedName>
        <fullName evidence="7">B3 domain-containing protein REM6-like</fullName>
    </submittedName>
</protein>
<dbReference type="AlphaFoldDB" id="A0ABD1GH98"/>
<reference evidence="7 8" key="1">
    <citation type="submission" date="2024-06" db="EMBL/GenBank/DDBJ databases">
        <title>A chromosome level genome sequence of Diviner's sage (Salvia divinorum).</title>
        <authorList>
            <person name="Ford S.A."/>
            <person name="Ro D.-K."/>
            <person name="Ness R.W."/>
            <person name="Phillips M.A."/>
        </authorList>
    </citation>
    <scope>NUCLEOTIDE SEQUENCE [LARGE SCALE GENOMIC DNA]</scope>
    <source>
        <strain evidence="7">SAF-2024a</strain>
        <tissue evidence="7">Leaf</tissue>
    </source>
</reference>